<organism evidence="2 3">
    <name type="scientific">Actinokineospora auranticolor</name>
    <dbReference type="NCBI Taxonomy" id="155976"/>
    <lineage>
        <taxon>Bacteria</taxon>
        <taxon>Bacillati</taxon>
        <taxon>Actinomycetota</taxon>
        <taxon>Actinomycetes</taxon>
        <taxon>Pseudonocardiales</taxon>
        <taxon>Pseudonocardiaceae</taxon>
        <taxon>Actinokineospora</taxon>
    </lineage>
</organism>
<keyword evidence="3" id="KW-1185">Reference proteome</keyword>
<evidence type="ECO:0000313" key="3">
    <source>
        <dbReference type="Proteomes" id="UP000239203"/>
    </source>
</evidence>
<dbReference type="Proteomes" id="UP000239203">
    <property type="component" value="Unassembled WGS sequence"/>
</dbReference>
<gene>
    <name evidence="2" type="ORF">CLV40_111199</name>
</gene>
<evidence type="ECO:0000256" key="1">
    <source>
        <dbReference type="SAM" id="MobiDB-lite"/>
    </source>
</evidence>
<sequence length="112" mass="12438">MVPTAEQSRSHPGWEDHPRSSTTTDRHATTCLAAWRWGTFRSAGLDLGRLHAVRPGHPVQPYGLCGMPITHTWEHPPAIPSGHCADCCVALMRFLLPVERHYTTPTRIPPPS</sequence>
<protein>
    <submittedName>
        <fullName evidence="2">Uncharacterized protein</fullName>
    </submittedName>
</protein>
<dbReference type="AlphaFoldDB" id="A0A2S6GLZ0"/>
<name>A0A2S6GLZ0_9PSEU</name>
<reference evidence="2 3" key="1">
    <citation type="submission" date="2018-02" db="EMBL/GenBank/DDBJ databases">
        <title>Genomic Encyclopedia of Archaeal and Bacterial Type Strains, Phase II (KMG-II): from individual species to whole genera.</title>
        <authorList>
            <person name="Goeker M."/>
        </authorList>
    </citation>
    <scope>NUCLEOTIDE SEQUENCE [LARGE SCALE GENOMIC DNA]</scope>
    <source>
        <strain evidence="2 3">YU 961-1</strain>
    </source>
</reference>
<evidence type="ECO:0000313" key="2">
    <source>
        <dbReference type="EMBL" id="PPK66235.1"/>
    </source>
</evidence>
<dbReference type="EMBL" id="PTIX01000011">
    <property type="protein sequence ID" value="PPK66235.1"/>
    <property type="molecule type" value="Genomic_DNA"/>
</dbReference>
<comment type="caution">
    <text evidence="2">The sequence shown here is derived from an EMBL/GenBank/DDBJ whole genome shotgun (WGS) entry which is preliminary data.</text>
</comment>
<accession>A0A2S6GLZ0</accession>
<proteinExistence type="predicted"/>
<feature type="compositionally biased region" description="Basic and acidic residues" evidence="1">
    <location>
        <begin position="8"/>
        <end position="25"/>
    </location>
</feature>
<feature type="region of interest" description="Disordered" evidence="1">
    <location>
        <begin position="1"/>
        <end position="25"/>
    </location>
</feature>